<name>A0A034WYT9_RHIMP</name>
<evidence type="ECO:0000256" key="1">
    <source>
        <dbReference type="SAM" id="SignalP"/>
    </source>
</evidence>
<evidence type="ECO:0000313" key="2">
    <source>
        <dbReference type="EMBL" id="JAC58963.1"/>
    </source>
</evidence>
<proteinExistence type="predicted"/>
<feature type="signal peptide" evidence="1">
    <location>
        <begin position="1"/>
        <end position="40"/>
    </location>
</feature>
<accession>A0A034WYT9</accession>
<dbReference type="EMBL" id="GHWJ01001832">
    <property type="protein sequence ID" value="NOV34569.1"/>
    <property type="molecule type" value="Transcribed_RNA"/>
</dbReference>
<dbReference type="VEuPathDB" id="VectorBase:LOC119176522"/>
<protein>
    <submittedName>
        <fullName evidence="3">Putative conserved secreted protein</fullName>
    </submittedName>
    <submittedName>
        <fullName evidence="2">Secreted protein 26</fullName>
    </submittedName>
</protein>
<sequence length="142" mass="15226">MAIAPLALPSLGPVPTTLGNMVNTLVLCSAVAFLVIGACAAPADDSSAPAQALGGVARLFEQMEQQCFQEAQFTPEEIRTVVDVRKRATDEVGSQNVNQQLDFLDYVDRHASTPEIAQGIRSKWNAFMVCVGREAAKLVPRP</sequence>
<dbReference type="EMBL" id="GBBR01000099">
    <property type="protein sequence ID" value="JAC58963.1"/>
    <property type="molecule type" value="Transcribed_RNA"/>
</dbReference>
<evidence type="ECO:0000313" key="3">
    <source>
        <dbReference type="EMBL" id="NOV34569.1"/>
    </source>
</evidence>
<organism evidence="2">
    <name type="scientific">Rhipicephalus microplus</name>
    <name type="common">Cattle tick</name>
    <name type="synonym">Boophilus microplus</name>
    <dbReference type="NCBI Taxonomy" id="6941"/>
    <lineage>
        <taxon>Eukaryota</taxon>
        <taxon>Metazoa</taxon>
        <taxon>Ecdysozoa</taxon>
        <taxon>Arthropoda</taxon>
        <taxon>Chelicerata</taxon>
        <taxon>Arachnida</taxon>
        <taxon>Acari</taxon>
        <taxon>Parasitiformes</taxon>
        <taxon>Ixodida</taxon>
        <taxon>Ixodoidea</taxon>
        <taxon>Ixodidae</taxon>
        <taxon>Rhipicephalinae</taxon>
        <taxon>Rhipicephalus</taxon>
        <taxon>Boophilus</taxon>
    </lineage>
</organism>
<keyword evidence="1" id="KW-0732">Signal</keyword>
<dbReference type="AlphaFoldDB" id="A0A034WYT9"/>
<dbReference type="OrthoDB" id="6503278at2759"/>
<feature type="chain" id="PRO_5036289352" evidence="1">
    <location>
        <begin position="41"/>
        <end position="142"/>
    </location>
</feature>
<reference evidence="2" key="1">
    <citation type="journal article" date="2014" name="PLoS ONE">
        <title>Proteomic Analysis of Cattle Tick Rhipicephalus (Boophilus) microplus Saliva: A Comparison between Partially and Fully Engorged Females.</title>
        <authorList>
            <person name="Tirloni L."/>
            <person name="Reck J."/>
            <person name="Terra R.M."/>
            <person name="Martins J.R."/>
            <person name="Mulenga A."/>
            <person name="Sherman N.E."/>
            <person name="Fox J.W."/>
            <person name="Yates J.R.III."/>
            <person name="Termignoni C."/>
            <person name="Pinto A.F."/>
            <person name="da Silva Vaz I.Jr."/>
        </authorList>
    </citation>
    <scope>NUCLEOTIDE SEQUENCE</scope>
</reference>
<reference evidence="3" key="2">
    <citation type="submission" date="2019-09" db="EMBL/GenBank/DDBJ databases">
        <title>Organ-specific transcriptomic study of the physiology of the cattle tick, Rhipicephalus microplus.</title>
        <authorList>
            <person name="Tirloni L."/>
            <person name="Braz G."/>
            <person name="Gandara A.C.P."/>
            <person name="Sabadin G.A."/>
            <person name="da Silva R.M."/>
            <person name="Guizzo M.G."/>
            <person name="Machado J.A."/>
            <person name="Costa E.P."/>
            <person name="Gomes H.F."/>
            <person name="Moraes J."/>
            <person name="Mota M.B.S."/>
            <person name="Mesquita R.D."/>
            <person name="Alvarenga P.H."/>
            <person name="Alves F."/>
            <person name="Seixas A."/>
            <person name="da Fonseca R.N."/>
            <person name="Fogaca A."/>
            <person name="Logullo C."/>
            <person name="Tanaka A."/>
            <person name="Daffre S."/>
            <person name="Termignoni C."/>
            <person name="Vaz I.S.Jr."/>
            <person name="Oliveira P.L."/>
            <person name="Ribeiro J.M."/>
        </authorList>
    </citation>
    <scope>NUCLEOTIDE SEQUENCE</scope>
    <source>
        <strain evidence="3">Porto Alegre</strain>
    </source>
</reference>